<gene>
    <name evidence="2" type="ORF">SAMN05421833_102274</name>
</gene>
<keyword evidence="3" id="KW-1185">Reference proteome</keyword>
<evidence type="ECO:0000259" key="1">
    <source>
        <dbReference type="Pfam" id="PF00296"/>
    </source>
</evidence>
<dbReference type="GO" id="GO:0016705">
    <property type="term" value="F:oxidoreductase activity, acting on paired donors, with incorporation or reduction of molecular oxygen"/>
    <property type="evidence" value="ECO:0007669"/>
    <property type="project" value="InterPro"/>
</dbReference>
<dbReference type="InterPro" id="IPR019921">
    <property type="entry name" value="Lucif-like_OxRdtase_Rv2161c"/>
</dbReference>
<sequence length="311" mass="33224">MPLKLGVNLPQSSDYDLTTDVVKFARAAEEIGYDSLWVYERVLVPVDQSGPHGLYGIPDAPWPDVYASTGEPLLTLAMAAAVTERVELGTGVLVPPLRTPFQLARSLAALDHQSGGRVIAGLGSGWSIDEYHAAAPRPYSERGVALDEFLDMASAVWGPDPVSFDNDRYRIAPALVKPKPARRIPIYLAGAGPAALRRIARRGTGWLPTGVPPEQVVAQLAQLREMAAEAGRDPAEINCVYQVLVQDLSDVPAEGRQPFAGSPKQLVEDLAVLAEGGVHHVYVTATMASKDVNELIDNSAAIHEAVRGAGL</sequence>
<dbReference type="SUPFAM" id="SSF51679">
    <property type="entry name" value="Bacterial luciferase-like"/>
    <property type="match status" value="1"/>
</dbReference>
<reference evidence="3" key="1">
    <citation type="submission" date="2017-01" db="EMBL/GenBank/DDBJ databases">
        <authorList>
            <person name="Varghese N."/>
            <person name="Submissions S."/>
        </authorList>
    </citation>
    <scope>NUCLEOTIDE SEQUENCE [LARGE SCALE GENOMIC DNA]</scope>
    <source>
        <strain evidence="3">ATCC 12950</strain>
    </source>
</reference>
<dbReference type="EMBL" id="FTNI01000002">
    <property type="protein sequence ID" value="SIQ50149.1"/>
    <property type="molecule type" value="Genomic_DNA"/>
</dbReference>
<dbReference type="OrthoDB" id="3206024at2"/>
<dbReference type="NCBIfam" id="TIGR03619">
    <property type="entry name" value="F420_Rv2161c"/>
    <property type="match status" value="1"/>
</dbReference>
<evidence type="ECO:0000313" key="3">
    <source>
        <dbReference type="Proteomes" id="UP000186096"/>
    </source>
</evidence>
<dbReference type="Proteomes" id="UP000186096">
    <property type="component" value="Unassembled WGS sequence"/>
</dbReference>
<protein>
    <submittedName>
        <fullName evidence="2">Probable F420-dependent oxidoreductase, Rv2161c family</fullName>
    </submittedName>
</protein>
<feature type="domain" description="Luciferase-like" evidence="1">
    <location>
        <begin position="19"/>
        <end position="245"/>
    </location>
</feature>
<dbReference type="InterPro" id="IPR011251">
    <property type="entry name" value="Luciferase-like_dom"/>
</dbReference>
<dbReference type="RefSeq" id="WP_076432801.1">
    <property type="nucleotide sequence ID" value="NZ_CP192071.1"/>
</dbReference>
<evidence type="ECO:0000313" key="2">
    <source>
        <dbReference type="EMBL" id="SIQ50149.1"/>
    </source>
</evidence>
<dbReference type="PANTHER" id="PTHR30011">
    <property type="entry name" value="ALKANESULFONATE MONOOXYGENASE-RELATED"/>
    <property type="match status" value="1"/>
</dbReference>
<dbReference type="PANTHER" id="PTHR30011:SF32">
    <property type="entry name" value="CONSERVED PROTEIN"/>
    <property type="match status" value="1"/>
</dbReference>
<organism evidence="2 3">
    <name type="scientific">Microbispora rosea</name>
    <dbReference type="NCBI Taxonomy" id="58117"/>
    <lineage>
        <taxon>Bacteria</taxon>
        <taxon>Bacillati</taxon>
        <taxon>Actinomycetota</taxon>
        <taxon>Actinomycetes</taxon>
        <taxon>Streptosporangiales</taxon>
        <taxon>Streptosporangiaceae</taxon>
        <taxon>Microbispora</taxon>
    </lineage>
</organism>
<dbReference type="STRING" id="58117.SAMN05421833_102274"/>
<dbReference type="Pfam" id="PF00296">
    <property type="entry name" value="Bac_luciferase"/>
    <property type="match status" value="1"/>
</dbReference>
<dbReference type="InterPro" id="IPR036661">
    <property type="entry name" value="Luciferase-like_sf"/>
</dbReference>
<dbReference type="AlphaFoldDB" id="A0A1N6T9W5"/>
<proteinExistence type="predicted"/>
<name>A0A1N6T9W5_9ACTN</name>
<accession>A0A1N6T9W5</accession>
<dbReference type="InterPro" id="IPR051260">
    <property type="entry name" value="Diverse_substr_monoxygenases"/>
</dbReference>
<dbReference type="Gene3D" id="3.20.20.30">
    <property type="entry name" value="Luciferase-like domain"/>
    <property type="match status" value="1"/>
</dbReference>